<dbReference type="Proteomes" id="UP000682733">
    <property type="component" value="Unassembled WGS sequence"/>
</dbReference>
<feature type="compositionally biased region" description="Polar residues" evidence="1">
    <location>
        <begin position="1"/>
        <end position="21"/>
    </location>
</feature>
<proteinExistence type="predicted"/>
<evidence type="ECO:0000256" key="1">
    <source>
        <dbReference type="SAM" id="MobiDB-lite"/>
    </source>
</evidence>
<evidence type="ECO:0000313" key="3">
    <source>
        <dbReference type="EMBL" id="CAF4456010.1"/>
    </source>
</evidence>
<name>A0A8S2WQN5_9BILA</name>
<sequence length="84" mass="8944">MYNYSTNMASNNLTNMKMGRSNSHDSIVDSLNPTSKLLHSKPSNKGAGESFGIKDDSSVSSSNENVPMSNVVHSAFLSTQGAMS</sequence>
<accession>A0A8S2WQN5</accession>
<dbReference type="AlphaFoldDB" id="A0A8S2WQN5"/>
<feature type="compositionally biased region" description="Low complexity" evidence="1">
    <location>
        <begin position="58"/>
        <end position="69"/>
    </location>
</feature>
<organism evidence="3 4">
    <name type="scientific">Didymodactylos carnosus</name>
    <dbReference type="NCBI Taxonomy" id="1234261"/>
    <lineage>
        <taxon>Eukaryota</taxon>
        <taxon>Metazoa</taxon>
        <taxon>Spiralia</taxon>
        <taxon>Gnathifera</taxon>
        <taxon>Rotifera</taxon>
        <taxon>Eurotatoria</taxon>
        <taxon>Bdelloidea</taxon>
        <taxon>Philodinida</taxon>
        <taxon>Philodinidae</taxon>
        <taxon>Didymodactylos</taxon>
    </lineage>
</organism>
<feature type="compositionally biased region" description="Polar residues" evidence="1">
    <location>
        <begin position="28"/>
        <end position="43"/>
    </location>
</feature>
<protein>
    <submittedName>
        <fullName evidence="3">Uncharacterized protein</fullName>
    </submittedName>
</protein>
<dbReference type="Proteomes" id="UP000677228">
    <property type="component" value="Unassembled WGS sequence"/>
</dbReference>
<comment type="caution">
    <text evidence="3">The sequence shown here is derived from an EMBL/GenBank/DDBJ whole genome shotgun (WGS) entry which is preliminary data.</text>
</comment>
<feature type="non-terminal residue" evidence="3">
    <location>
        <position position="84"/>
    </location>
</feature>
<reference evidence="3" key="1">
    <citation type="submission" date="2021-02" db="EMBL/GenBank/DDBJ databases">
        <authorList>
            <person name="Nowell W R."/>
        </authorList>
    </citation>
    <scope>NUCLEOTIDE SEQUENCE</scope>
</reference>
<evidence type="ECO:0000313" key="2">
    <source>
        <dbReference type="EMBL" id="CAF1630191.1"/>
    </source>
</evidence>
<dbReference type="EMBL" id="CAJOBA010084259">
    <property type="protein sequence ID" value="CAF4456010.1"/>
    <property type="molecule type" value="Genomic_DNA"/>
</dbReference>
<feature type="region of interest" description="Disordered" evidence="1">
    <location>
        <begin position="1"/>
        <end position="69"/>
    </location>
</feature>
<dbReference type="EMBL" id="CAJNOK010058665">
    <property type="protein sequence ID" value="CAF1630191.1"/>
    <property type="molecule type" value="Genomic_DNA"/>
</dbReference>
<evidence type="ECO:0000313" key="4">
    <source>
        <dbReference type="Proteomes" id="UP000682733"/>
    </source>
</evidence>
<gene>
    <name evidence="2" type="ORF">OVA965_LOCUS43679</name>
    <name evidence="3" type="ORF">TMI583_LOCUS46037</name>
</gene>